<sequence length="457" mass="53031">MGTLLHFPIEILTMILECLREEPVYSVGLRALINCLLVCKALHKVTKAVLFQHVYLEIRDIWNPARTPPLLEFLTQTPAKDLTQTLRVVISDPRRLECLGPVEQLLSTMKQVHTVSIGFEGFPEFYIGQPEAQNLALCALVDALPSTVVHLDIDTMKLELDIQSSTYHLCHSIGNLVPRLRTLRLRMECTCSRLWHRLHQKSDKEMNQTAQTTSELRVVTIYLNDHNEENFGGLLGGLPGVRLRRERQKMGHRFTQQLRELYEVGSFPHQKRLLVIRAYYVPHRRLPVYDPNCPFIYCYKLRDIGANLTLTFPCWRLVAMIPSSEWQYWLRNLKDKDIYAPEPDLFKIFEDPLSWQQLSNNSKLPPTPKSKKRHSIELHNNDGKRAPRPDHRPDYRIDTLWEHEQIVGAPLLHATEAEGLSEDSRIQTILPTGWEYYSEGNKWLVRRSLETATHSPN</sequence>
<evidence type="ECO:0000313" key="2">
    <source>
        <dbReference type="EMBL" id="KAF1996500.1"/>
    </source>
</evidence>
<name>A0A6A5W3U6_9PLEO</name>
<protein>
    <recommendedName>
        <fullName evidence="4">F-box domain-containing protein</fullName>
    </recommendedName>
</protein>
<dbReference type="EMBL" id="ML977624">
    <property type="protein sequence ID" value="KAF1996500.1"/>
    <property type="molecule type" value="Genomic_DNA"/>
</dbReference>
<dbReference type="Proteomes" id="UP000799779">
    <property type="component" value="Unassembled WGS sequence"/>
</dbReference>
<reference evidence="2" key="1">
    <citation type="journal article" date="2020" name="Stud. Mycol.">
        <title>101 Dothideomycetes genomes: a test case for predicting lifestyles and emergence of pathogens.</title>
        <authorList>
            <person name="Haridas S."/>
            <person name="Albert R."/>
            <person name="Binder M."/>
            <person name="Bloem J."/>
            <person name="Labutti K."/>
            <person name="Salamov A."/>
            <person name="Andreopoulos B."/>
            <person name="Baker S."/>
            <person name="Barry K."/>
            <person name="Bills G."/>
            <person name="Bluhm B."/>
            <person name="Cannon C."/>
            <person name="Castanera R."/>
            <person name="Culley D."/>
            <person name="Daum C."/>
            <person name="Ezra D."/>
            <person name="Gonzalez J."/>
            <person name="Henrissat B."/>
            <person name="Kuo A."/>
            <person name="Liang C."/>
            <person name="Lipzen A."/>
            <person name="Lutzoni F."/>
            <person name="Magnuson J."/>
            <person name="Mondo S."/>
            <person name="Nolan M."/>
            <person name="Ohm R."/>
            <person name="Pangilinan J."/>
            <person name="Park H.-J."/>
            <person name="Ramirez L."/>
            <person name="Alfaro M."/>
            <person name="Sun H."/>
            <person name="Tritt A."/>
            <person name="Yoshinaga Y."/>
            <person name="Zwiers L.-H."/>
            <person name="Turgeon B."/>
            <person name="Goodwin S."/>
            <person name="Spatafora J."/>
            <person name="Crous P."/>
            <person name="Grigoriev I."/>
        </authorList>
    </citation>
    <scope>NUCLEOTIDE SEQUENCE</scope>
    <source>
        <strain evidence="2">CBS 123094</strain>
    </source>
</reference>
<feature type="compositionally biased region" description="Basic and acidic residues" evidence="1">
    <location>
        <begin position="375"/>
        <end position="394"/>
    </location>
</feature>
<organism evidence="2 3">
    <name type="scientific">Amniculicola lignicola CBS 123094</name>
    <dbReference type="NCBI Taxonomy" id="1392246"/>
    <lineage>
        <taxon>Eukaryota</taxon>
        <taxon>Fungi</taxon>
        <taxon>Dikarya</taxon>
        <taxon>Ascomycota</taxon>
        <taxon>Pezizomycotina</taxon>
        <taxon>Dothideomycetes</taxon>
        <taxon>Pleosporomycetidae</taxon>
        <taxon>Pleosporales</taxon>
        <taxon>Amniculicolaceae</taxon>
        <taxon>Amniculicola</taxon>
    </lineage>
</organism>
<evidence type="ECO:0000256" key="1">
    <source>
        <dbReference type="SAM" id="MobiDB-lite"/>
    </source>
</evidence>
<evidence type="ECO:0008006" key="4">
    <source>
        <dbReference type="Google" id="ProtNLM"/>
    </source>
</evidence>
<evidence type="ECO:0000313" key="3">
    <source>
        <dbReference type="Proteomes" id="UP000799779"/>
    </source>
</evidence>
<proteinExistence type="predicted"/>
<dbReference type="AlphaFoldDB" id="A0A6A5W3U6"/>
<gene>
    <name evidence="2" type="ORF">P154DRAFT_579758</name>
</gene>
<accession>A0A6A5W3U6</accession>
<feature type="region of interest" description="Disordered" evidence="1">
    <location>
        <begin position="359"/>
        <end position="394"/>
    </location>
</feature>
<keyword evidence="3" id="KW-1185">Reference proteome</keyword>